<dbReference type="RefSeq" id="NP_001348760.1">
    <property type="nucleotide sequence ID" value="NM_001361747.1"/>
</dbReference>
<dbReference type="KEGG" id="cel:CELE_C28D4.18"/>
<dbReference type="OrthoDB" id="5798272at2759"/>
<organism evidence="1 2">
    <name type="scientific">Caenorhabditis elegans</name>
    <dbReference type="NCBI Taxonomy" id="6239"/>
    <lineage>
        <taxon>Eukaryota</taxon>
        <taxon>Metazoa</taxon>
        <taxon>Ecdysozoa</taxon>
        <taxon>Nematoda</taxon>
        <taxon>Chromadorea</taxon>
        <taxon>Rhabditida</taxon>
        <taxon>Rhabditina</taxon>
        <taxon>Rhabditomorpha</taxon>
        <taxon>Rhabditoidea</taxon>
        <taxon>Rhabditidae</taxon>
        <taxon>Peloderinae</taxon>
        <taxon>Caenorhabditis</taxon>
    </lineage>
</organism>
<accession>A0A2K5ATX9</accession>
<dbReference type="EMBL" id="BX284604">
    <property type="protein sequence ID" value="SPC47644.1"/>
    <property type="molecule type" value="Genomic_DNA"/>
</dbReference>
<dbReference type="Proteomes" id="UP000001940">
    <property type="component" value="Chromosome IV"/>
</dbReference>
<sequence length="12" mass="1427">MQTILVIIDFSF</sequence>
<protein>
    <submittedName>
        <fullName evidence="1">Uncharacterized protein</fullName>
    </submittedName>
</protein>
<evidence type="ECO:0000313" key="2">
    <source>
        <dbReference type="Proteomes" id="UP000001940"/>
    </source>
</evidence>
<dbReference type="GeneID" id="36804985"/>
<dbReference type="CTD" id="36804985"/>
<gene>
    <name evidence="1 3" type="ORF">C28D4.18</name>
    <name evidence="1" type="ORF">CELE_C28D4.18</name>
</gene>
<keyword evidence="2" id="KW-1185">Reference proteome</keyword>
<evidence type="ECO:0000313" key="1">
    <source>
        <dbReference type="EMBL" id="SPC47644.1"/>
    </source>
</evidence>
<reference evidence="1 2" key="1">
    <citation type="journal article" date="1998" name="Science">
        <title>Genome sequence of the nematode C. elegans: a platform for investigating biology.</title>
        <authorList>
            <consortium name="The C. elegans sequencing consortium"/>
            <person name="Sulson J.E."/>
            <person name="Waterston R."/>
        </authorList>
    </citation>
    <scope>NUCLEOTIDE SEQUENCE [LARGE SCALE GENOMIC DNA]</scope>
    <source>
        <strain evidence="1 2">Bristol N2</strain>
    </source>
</reference>
<dbReference type="AGR" id="WB:WBGene00303043"/>
<name>A0A2K5ATX9_CAEEL</name>
<dbReference type="WormBase" id="C28D4.18">
    <property type="protein sequence ID" value="CE52480"/>
    <property type="gene ID" value="WBGene00303043"/>
</dbReference>
<proteinExistence type="predicted"/>
<evidence type="ECO:0000313" key="3">
    <source>
        <dbReference type="WormBase" id="C28D4.18"/>
    </source>
</evidence>
<dbReference type="InParanoid" id="A0A2K5ATX9"/>